<dbReference type="SUPFAM" id="SSF49879">
    <property type="entry name" value="SMAD/FHA domain"/>
    <property type="match status" value="1"/>
</dbReference>
<gene>
    <name evidence="4" type="ORF">AVDCRST_MAG65-487</name>
</gene>
<dbReference type="AlphaFoldDB" id="A0A6J4R9K8"/>
<dbReference type="SMART" id="SM00240">
    <property type="entry name" value="FHA"/>
    <property type="match status" value="1"/>
</dbReference>
<accession>A0A6J4R9K8</accession>
<feature type="non-terminal residue" evidence="4">
    <location>
        <position position="156"/>
    </location>
</feature>
<name>A0A6J4R9K8_9ACTN</name>
<dbReference type="Gene3D" id="2.60.200.20">
    <property type="match status" value="1"/>
</dbReference>
<evidence type="ECO:0000259" key="3">
    <source>
        <dbReference type="PROSITE" id="PS50006"/>
    </source>
</evidence>
<reference evidence="4" key="1">
    <citation type="submission" date="2020-02" db="EMBL/GenBank/DDBJ databases">
        <authorList>
            <person name="Meier V. D."/>
        </authorList>
    </citation>
    <scope>NUCLEOTIDE SEQUENCE</scope>
    <source>
        <strain evidence="4">AVDCRST_MAG65</strain>
    </source>
</reference>
<dbReference type="InterPro" id="IPR000253">
    <property type="entry name" value="FHA_dom"/>
</dbReference>
<dbReference type="Pfam" id="PF00498">
    <property type="entry name" value="FHA"/>
    <property type="match status" value="1"/>
</dbReference>
<keyword evidence="1" id="KW-0597">Phosphoprotein</keyword>
<protein>
    <recommendedName>
        <fullName evidence="3">FHA domain-containing protein</fullName>
    </recommendedName>
</protein>
<evidence type="ECO:0000313" key="4">
    <source>
        <dbReference type="EMBL" id="CAA9468000.1"/>
    </source>
</evidence>
<feature type="compositionally biased region" description="Low complexity" evidence="2">
    <location>
        <begin position="95"/>
        <end position="116"/>
    </location>
</feature>
<dbReference type="PROSITE" id="PS50006">
    <property type="entry name" value="FHA_DOMAIN"/>
    <property type="match status" value="1"/>
</dbReference>
<dbReference type="InterPro" id="IPR008984">
    <property type="entry name" value="SMAD_FHA_dom_sf"/>
</dbReference>
<feature type="region of interest" description="Disordered" evidence="2">
    <location>
        <begin position="95"/>
        <end position="156"/>
    </location>
</feature>
<proteinExistence type="predicted"/>
<evidence type="ECO:0000256" key="2">
    <source>
        <dbReference type="SAM" id="MobiDB-lite"/>
    </source>
</evidence>
<feature type="domain" description="FHA" evidence="3">
    <location>
        <begin position="23"/>
        <end position="73"/>
    </location>
</feature>
<dbReference type="EMBL" id="CADCVL010000080">
    <property type="protein sequence ID" value="CAA9468000.1"/>
    <property type="molecule type" value="Genomic_DNA"/>
</dbReference>
<dbReference type="PANTHER" id="PTHR23308">
    <property type="entry name" value="NUCLEAR INHIBITOR OF PROTEIN PHOSPHATASE-1"/>
    <property type="match status" value="1"/>
</dbReference>
<dbReference type="CDD" id="cd00060">
    <property type="entry name" value="FHA"/>
    <property type="match status" value="1"/>
</dbReference>
<evidence type="ECO:0000256" key="1">
    <source>
        <dbReference type="ARBA" id="ARBA00022553"/>
    </source>
</evidence>
<organism evidence="4">
    <name type="scientific">uncultured Solirubrobacteraceae bacterium</name>
    <dbReference type="NCBI Taxonomy" id="1162706"/>
    <lineage>
        <taxon>Bacteria</taxon>
        <taxon>Bacillati</taxon>
        <taxon>Actinomycetota</taxon>
        <taxon>Thermoleophilia</taxon>
        <taxon>Solirubrobacterales</taxon>
        <taxon>Solirubrobacteraceae</taxon>
        <taxon>environmental samples</taxon>
    </lineage>
</organism>
<sequence>MSPHLEVSDGEQAGRRLRLDGELLLGTAVTGDGRLADPVVSRRHARVRIRDDGRVVLEDLDSTNGTWVNGQRLGAPRELDPGDVIRIGRTSLRFADPPVSAPVSAGAAPARSAARDTVVGGIRPSVSAEGTVAGGARPSASRPATVAGSDPPGATA</sequence>
<dbReference type="InterPro" id="IPR050923">
    <property type="entry name" value="Cell_Proc_Reg/RNA_Proc"/>
</dbReference>